<reference evidence="1" key="1">
    <citation type="submission" date="2021-01" db="EMBL/GenBank/DDBJ databases">
        <title>Chromosome-level genome assembly of a human fungal pathogen reveals clustering of transcriptionally co-regulated genes.</title>
        <authorList>
            <person name="Voorhies M."/>
            <person name="Cohen S."/>
            <person name="Shea T.P."/>
            <person name="Petrus S."/>
            <person name="Munoz J.F."/>
            <person name="Poplawski S."/>
            <person name="Goldman W.E."/>
            <person name="Michael T."/>
            <person name="Cuomo C.A."/>
            <person name="Sil A."/>
            <person name="Beyhan S."/>
        </authorList>
    </citation>
    <scope>NUCLEOTIDE SEQUENCE</scope>
    <source>
        <strain evidence="1">WU24</strain>
    </source>
</reference>
<dbReference type="VEuPathDB" id="FungiDB:I7I51_03058"/>
<organism evidence="1 2">
    <name type="scientific">Ajellomyces capsulatus</name>
    <name type="common">Darling's disease fungus</name>
    <name type="synonym">Histoplasma capsulatum</name>
    <dbReference type="NCBI Taxonomy" id="5037"/>
    <lineage>
        <taxon>Eukaryota</taxon>
        <taxon>Fungi</taxon>
        <taxon>Dikarya</taxon>
        <taxon>Ascomycota</taxon>
        <taxon>Pezizomycotina</taxon>
        <taxon>Eurotiomycetes</taxon>
        <taxon>Eurotiomycetidae</taxon>
        <taxon>Onygenales</taxon>
        <taxon>Ajellomycetaceae</taxon>
        <taxon>Histoplasma</taxon>
    </lineage>
</organism>
<protein>
    <submittedName>
        <fullName evidence="1">Uncharacterized protein</fullName>
    </submittedName>
</protein>
<accession>A0A8A1MK34</accession>
<name>A0A8A1MK34_AJECA</name>
<gene>
    <name evidence="1" type="ORF">I7I51_03058</name>
</gene>
<proteinExistence type="predicted"/>
<dbReference type="AlphaFoldDB" id="A0A8A1MK34"/>
<evidence type="ECO:0000313" key="2">
    <source>
        <dbReference type="Proteomes" id="UP000663671"/>
    </source>
</evidence>
<dbReference type="EMBL" id="CP069116">
    <property type="protein sequence ID" value="QSS66846.1"/>
    <property type="molecule type" value="Genomic_DNA"/>
</dbReference>
<dbReference type="Proteomes" id="UP000663671">
    <property type="component" value="Chromosome 6"/>
</dbReference>
<evidence type="ECO:0000313" key="1">
    <source>
        <dbReference type="EMBL" id="QSS66846.1"/>
    </source>
</evidence>
<sequence>MSASVARKWEKTNSDTPNLVAKTLIKLLVRPVQFDESLTRSQLKSDWRRARKDWALRSVDHPSKVWRRGSLMSCDKRLLMGHDSEDVEVDDVGSNTSELFLLSLELKTFRSVRHPQVLQNGPALHPGFMDLGSQLISVFPTVHSDPSHGKLGSA</sequence>